<accession>A0A834IDF8</accession>
<reference evidence="2" key="1">
    <citation type="submission" date="2020-08" db="EMBL/GenBank/DDBJ databases">
        <title>Genome sequencing and assembly of the red palm weevil Rhynchophorus ferrugineus.</title>
        <authorList>
            <person name="Dias G.B."/>
            <person name="Bergman C.M."/>
            <person name="Manee M."/>
        </authorList>
    </citation>
    <scope>NUCLEOTIDE SEQUENCE</scope>
    <source>
        <strain evidence="2">AA-2017</strain>
        <tissue evidence="2">Whole larva</tissue>
    </source>
</reference>
<dbReference type="Proteomes" id="UP000625711">
    <property type="component" value="Unassembled WGS sequence"/>
</dbReference>
<evidence type="ECO:0000256" key="1">
    <source>
        <dbReference type="SAM" id="MobiDB-lite"/>
    </source>
</evidence>
<name>A0A834IDF8_RHYFE</name>
<proteinExistence type="predicted"/>
<dbReference type="EMBL" id="JAACXV010000372">
    <property type="protein sequence ID" value="KAF7279227.1"/>
    <property type="molecule type" value="Genomic_DNA"/>
</dbReference>
<evidence type="ECO:0000313" key="2">
    <source>
        <dbReference type="EMBL" id="KAF7279227.1"/>
    </source>
</evidence>
<feature type="compositionally biased region" description="Basic residues" evidence="1">
    <location>
        <begin position="38"/>
        <end position="48"/>
    </location>
</feature>
<protein>
    <submittedName>
        <fullName evidence="2">Uncharacterized protein</fullName>
    </submittedName>
</protein>
<comment type="caution">
    <text evidence="2">The sequence shown here is derived from an EMBL/GenBank/DDBJ whole genome shotgun (WGS) entry which is preliminary data.</text>
</comment>
<evidence type="ECO:0000313" key="3">
    <source>
        <dbReference type="Proteomes" id="UP000625711"/>
    </source>
</evidence>
<organism evidence="2 3">
    <name type="scientific">Rhynchophorus ferrugineus</name>
    <name type="common">Red palm weevil</name>
    <name type="synonym">Curculio ferrugineus</name>
    <dbReference type="NCBI Taxonomy" id="354439"/>
    <lineage>
        <taxon>Eukaryota</taxon>
        <taxon>Metazoa</taxon>
        <taxon>Ecdysozoa</taxon>
        <taxon>Arthropoda</taxon>
        <taxon>Hexapoda</taxon>
        <taxon>Insecta</taxon>
        <taxon>Pterygota</taxon>
        <taxon>Neoptera</taxon>
        <taxon>Endopterygota</taxon>
        <taxon>Coleoptera</taxon>
        <taxon>Polyphaga</taxon>
        <taxon>Cucujiformia</taxon>
        <taxon>Curculionidae</taxon>
        <taxon>Dryophthorinae</taxon>
        <taxon>Rhynchophorus</taxon>
    </lineage>
</organism>
<feature type="region of interest" description="Disordered" evidence="1">
    <location>
        <begin position="33"/>
        <end position="52"/>
    </location>
</feature>
<gene>
    <name evidence="2" type="ORF">GWI33_007494</name>
</gene>
<sequence>MNPSLENKLVEIEKCLFGHDNLYRDVAAASAEVQYGQRRQRSASRTSRRPGVWRASLGRRLVGVDELDRGETTTPGKRCRSCRSIDKLLTHQILTRMPPPPPSNPGPATPISTRFIFIKGAATGTAPKPPPPAKPYAAVDDENKISSAKIVGDIGSTPSSK</sequence>
<keyword evidence="3" id="KW-1185">Reference proteome</keyword>
<dbReference type="AlphaFoldDB" id="A0A834IDF8"/>
<feature type="region of interest" description="Disordered" evidence="1">
    <location>
        <begin position="122"/>
        <end position="141"/>
    </location>
</feature>